<sequence>MAVTAVASVAGMVFAATPAAAAGSATFSIDYGASYYKGAATWSNRTVDVAGSFKADICRRVYVRAFAGSTTLDVKSTSGWCNRSGPANFTLAADVSSVGPTTSGST</sequence>
<evidence type="ECO:0000313" key="3">
    <source>
        <dbReference type="Proteomes" id="UP001500403"/>
    </source>
</evidence>
<comment type="caution">
    <text evidence="2">The sequence shown here is derived from an EMBL/GenBank/DDBJ whole genome shotgun (WGS) entry which is preliminary data.</text>
</comment>
<gene>
    <name evidence="2" type="ORF">GCM10010446_33610</name>
</gene>
<keyword evidence="1" id="KW-0732">Signal</keyword>
<feature type="signal peptide" evidence="1">
    <location>
        <begin position="1"/>
        <end position="21"/>
    </location>
</feature>
<dbReference type="Proteomes" id="UP001500403">
    <property type="component" value="Unassembled WGS sequence"/>
</dbReference>
<reference evidence="3" key="1">
    <citation type="journal article" date="2019" name="Int. J. Syst. Evol. Microbiol.">
        <title>The Global Catalogue of Microorganisms (GCM) 10K type strain sequencing project: providing services to taxonomists for standard genome sequencing and annotation.</title>
        <authorList>
            <consortium name="The Broad Institute Genomics Platform"/>
            <consortium name="The Broad Institute Genome Sequencing Center for Infectious Disease"/>
            <person name="Wu L."/>
            <person name="Ma J."/>
        </authorList>
    </citation>
    <scope>NUCLEOTIDE SEQUENCE [LARGE SCALE GENOMIC DNA]</scope>
    <source>
        <strain evidence="3">JCM 9088</strain>
    </source>
</reference>
<accession>A0ABP6JT87</accession>
<protein>
    <submittedName>
        <fullName evidence="2">Uncharacterized protein</fullName>
    </submittedName>
</protein>
<name>A0ABP6JT87_9ACTN</name>
<organism evidence="2 3">
    <name type="scientific">Streptomyces enissocaesilis</name>
    <dbReference type="NCBI Taxonomy" id="332589"/>
    <lineage>
        <taxon>Bacteria</taxon>
        <taxon>Bacillati</taxon>
        <taxon>Actinomycetota</taxon>
        <taxon>Actinomycetes</taxon>
        <taxon>Kitasatosporales</taxon>
        <taxon>Streptomycetaceae</taxon>
        <taxon>Streptomyces</taxon>
        <taxon>Streptomyces rochei group</taxon>
    </lineage>
</organism>
<evidence type="ECO:0000256" key="1">
    <source>
        <dbReference type="SAM" id="SignalP"/>
    </source>
</evidence>
<proteinExistence type="predicted"/>
<evidence type="ECO:0000313" key="2">
    <source>
        <dbReference type="EMBL" id="GAA2945599.1"/>
    </source>
</evidence>
<dbReference type="EMBL" id="BAAAUD010000034">
    <property type="protein sequence ID" value="GAA2945599.1"/>
    <property type="molecule type" value="Genomic_DNA"/>
</dbReference>
<feature type="chain" id="PRO_5047200842" evidence="1">
    <location>
        <begin position="22"/>
        <end position="106"/>
    </location>
</feature>
<keyword evidence="3" id="KW-1185">Reference proteome</keyword>